<protein>
    <submittedName>
        <fullName evidence="2">Uncharacterized protein</fullName>
    </submittedName>
</protein>
<comment type="caution">
    <text evidence="2">The sequence shown here is derived from an EMBL/GenBank/DDBJ whole genome shotgun (WGS) entry which is preliminary data.</text>
</comment>
<feature type="transmembrane region" description="Helical" evidence="1">
    <location>
        <begin position="121"/>
        <end position="137"/>
    </location>
</feature>
<keyword evidence="1" id="KW-0812">Transmembrane</keyword>
<gene>
    <name evidence="2" type="ORF">ACFSVN_11510</name>
</gene>
<evidence type="ECO:0000313" key="3">
    <source>
        <dbReference type="Proteomes" id="UP001597460"/>
    </source>
</evidence>
<accession>A0ABW5JJZ4</accession>
<sequence>MEVKDQKGQTANVYQPLTMDYLLGKFGIRDLKFITLFSIWVGLIGLSISSVFIVEHFFGFSDILNQDKIGQVFLIQIPMLIGMMLVFWLGFEWGFIPVFVSTFVLAFTASMTWYWSLLYSMSFTLGLSVYALCYYCVSFDLSLRNIKSFTFYIVVSLFAALACSLGAFIWSRFYNLPLFETLVIWKSWWVSLFLQSFLIGGPLLYFLTPAVYRLRKKQFDIPPKNEVSLTWIYSAITTVVLVLVMFIISAKLLGSQSIEQELAGSGVTSDAIASMTSVNESFEIVTWISITLVFFIGVGSIYLVGS</sequence>
<keyword evidence="1" id="KW-1133">Transmembrane helix</keyword>
<name>A0ABW5JJZ4_9BACT</name>
<evidence type="ECO:0000313" key="2">
    <source>
        <dbReference type="EMBL" id="MFD2533076.1"/>
    </source>
</evidence>
<dbReference type="Proteomes" id="UP001597460">
    <property type="component" value="Unassembled WGS sequence"/>
</dbReference>
<organism evidence="2 3">
    <name type="scientific">Gracilimonas halophila</name>
    <dbReference type="NCBI Taxonomy" id="1834464"/>
    <lineage>
        <taxon>Bacteria</taxon>
        <taxon>Pseudomonadati</taxon>
        <taxon>Balneolota</taxon>
        <taxon>Balneolia</taxon>
        <taxon>Balneolales</taxon>
        <taxon>Balneolaceae</taxon>
        <taxon>Gracilimonas</taxon>
    </lineage>
</organism>
<evidence type="ECO:0000256" key="1">
    <source>
        <dbReference type="SAM" id="Phobius"/>
    </source>
</evidence>
<dbReference type="EMBL" id="JBHULI010000025">
    <property type="protein sequence ID" value="MFD2533076.1"/>
    <property type="molecule type" value="Genomic_DNA"/>
</dbReference>
<feature type="transmembrane region" description="Helical" evidence="1">
    <location>
        <begin position="189"/>
        <end position="208"/>
    </location>
</feature>
<feature type="transmembrane region" description="Helical" evidence="1">
    <location>
        <begin position="98"/>
        <end position="115"/>
    </location>
</feature>
<feature type="transmembrane region" description="Helical" evidence="1">
    <location>
        <begin position="229"/>
        <end position="248"/>
    </location>
</feature>
<proteinExistence type="predicted"/>
<keyword evidence="3" id="KW-1185">Reference proteome</keyword>
<reference evidence="3" key="1">
    <citation type="journal article" date="2019" name="Int. J. Syst. Evol. Microbiol.">
        <title>The Global Catalogue of Microorganisms (GCM) 10K type strain sequencing project: providing services to taxonomists for standard genome sequencing and annotation.</title>
        <authorList>
            <consortium name="The Broad Institute Genomics Platform"/>
            <consortium name="The Broad Institute Genome Sequencing Center for Infectious Disease"/>
            <person name="Wu L."/>
            <person name="Ma J."/>
        </authorList>
    </citation>
    <scope>NUCLEOTIDE SEQUENCE [LARGE SCALE GENOMIC DNA]</scope>
    <source>
        <strain evidence="3">KCTC 52042</strain>
    </source>
</reference>
<keyword evidence="1" id="KW-0472">Membrane</keyword>
<feature type="transmembrane region" description="Helical" evidence="1">
    <location>
        <begin position="73"/>
        <end position="91"/>
    </location>
</feature>
<feature type="transmembrane region" description="Helical" evidence="1">
    <location>
        <begin position="149"/>
        <end position="169"/>
    </location>
</feature>
<feature type="transmembrane region" description="Helical" evidence="1">
    <location>
        <begin position="33"/>
        <end position="53"/>
    </location>
</feature>
<feature type="transmembrane region" description="Helical" evidence="1">
    <location>
        <begin position="284"/>
        <end position="304"/>
    </location>
</feature>
<dbReference type="RefSeq" id="WP_390302717.1">
    <property type="nucleotide sequence ID" value="NZ_JBHULI010000025.1"/>
</dbReference>